<dbReference type="InterPro" id="IPR003777">
    <property type="entry name" value="XdhC_CoxI"/>
</dbReference>
<proteinExistence type="predicted"/>
<feature type="domain" description="XdhC Rossmann" evidence="2">
    <location>
        <begin position="178"/>
        <end position="322"/>
    </location>
</feature>
<reference evidence="4" key="1">
    <citation type="submission" date="2016-09" db="EMBL/GenBank/DDBJ databases">
        <authorList>
            <person name="Varghese N."/>
            <person name="Submissions S."/>
        </authorList>
    </citation>
    <scope>NUCLEOTIDE SEQUENCE [LARGE SCALE GENOMIC DNA]</scope>
    <source>
        <strain evidence="4">ANC 4466</strain>
    </source>
</reference>
<evidence type="ECO:0000313" key="3">
    <source>
        <dbReference type="EMBL" id="SNX46239.1"/>
    </source>
</evidence>
<gene>
    <name evidence="3" type="ORF">SAMN05421731_10971</name>
</gene>
<dbReference type="Gene3D" id="3.40.50.720">
    <property type="entry name" value="NAD(P)-binding Rossmann-like Domain"/>
    <property type="match status" value="1"/>
</dbReference>
<dbReference type="Pfam" id="PF02625">
    <property type="entry name" value="XdhC_CoxI"/>
    <property type="match status" value="1"/>
</dbReference>
<evidence type="ECO:0000313" key="4">
    <source>
        <dbReference type="Proteomes" id="UP000219042"/>
    </source>
</evidence>
<organism evidence="3 4">
    <name type="scientific">Acinetobacter puyangensis</name>
    <dbReference type="NCBI Taxonomy" id="1096779"/>
    <lineage>
        <taxon>Bacteria</taxon>
        <taxon>Pseudomonadati</taxon>
        <taxon>Pseudomonadota</taxon>
        <taxon>Gammaproteobacteria</taxon>
        <taxon>Moraxellales</taxon>
        <taxon>Moraxellaceae</taxon>
        <taxon>Acinetobacter</taxon>
    </lineage>
</organism>
<evidence type="ECO:0000259" key="1">
    <source>
        <dbReference type="Pfam" id="PF02625"/>
    </source>
</evidence>
<name>A0A240EDI9_9GAMM</name>
<dbReference type="Proteomes" id="UP000219042">
    <property type="component" value="Unassembled WGS sequence"/>
</dbReference>
<dbReference type="InterPro" id="IPR027051">
    <property type="entry name" value="XdhC_Rossmann_dom"/>
</dbReference>
<dbReference type="OrthoDB" id="61481at2"/>
<dbReference type="AlphaFoldDB" id="A0A240EDI9"/>
<sequence length="341" mass="38440">MSYTLQWWTDFCQWLTQDRALVLVTVAKIEGSTPREVGASMLLRYDDMGQLQQSDTIGGGHLEWQAIAIAETMLNTPRQQLPHLERFNLSARLGQCCGGVMWLTFEKIEAQAGQAYAAQLQQYTAQYVQGHAIIRGLSDGIASQWHITAEKDKQSVLQQSPEQHWTFRQIIQPQGFHVLLFGAGHVGEAIVRCLLPVGAHIRWVDTRDDIFPVDLQSQVHCIATDTPEVEIEQFTPYGAILILTHDHQQDLHLCFAALKPRPVNFSYVGMIGSKSKRAVFEKRLKARDYLAQDLQRLICPIGIAGIHSKQPNIIAIAVVAQLLQHFEQRLISDKQILSAHH</sequence>
<dbReference type="Pfam" id="PF13478">
    <property type="entry name" value="XdhC_C"/>
    <property type="match status" value="1"/>
</dbReference>
<evidence type="ECO:0000259" key="2">
    <source>
        <dbReference type="Pfam" id="PF13478"/>
    </source>
</evidence>
<dbReference type="InterPro" id="IPR014308">
    <property type="entry name" value="Xanthine_DH_XdhC"/>
</dbReference>
<dbReference type="PANTHER" id="PTHR30388">
    <property type="entry name" value="ALDEHYDE OXIDOREDUCTASE MOLYBDENUM COFACTOR ASSEMBLY PROTEIN"/>
    <property type="match status" value="1"/>
</dbReference>
<feature type="domain" description="XdhC- CoxI" evidence="1">
    <location>
        <begin position="14"/>
        <end position="84"/>
    </location>
</feature>
<keyword evidence="4" id="KW-1185">Reference proteome</keyword>
<protein>
    <submittedName>
        <fullName evidence="3">Molybdenum cofactor sulfurylase</fullName>
    </submittedName>
</protein>
<accession>A0A240EDI9</accession>
<dbReference type="EMBL" id="OANT01000009">
    <property type="protein sequence ID" value="SNX46239.1"/>
    <property type="molecule type" value="Genomic_DNA"/>
</dbReference>
<dbReference type="PANTHER" id="PTHR30388:SF6">
    <property type="entry name" value="XANTHINE DEHYDROGENASE SUBUNIT A-RELATED"/>
    <property type="match status" value="1"/>
</dbReference>
<dbReference type="NCBIfam" id="TIGR02964">
    <property type="entry name" value="xanthine_xdhC"/>
    <property type="match status" value="1"/>
</dbReference>
<dbReference type="InterPro" id="IPR052698">
    <property type="entry name" value="MoCofactor_Util/Proc"/>
</dbReference>
<dbReference type="RefSeq" id="WP_097079986.1">
    <property type="nucleotide sequence ID" value="NZ_BAABHT010000014.1"/>
</dbReference>